<dbReference type="SMART" id="SM00355">
    <property type="entry name" value="ZnF_C2H2"/>
    <property type="match status" value="4"/>
</dbReference>
<evidence type="ECO:0000256" key="3">
    <source>
        <dbReference type="ARBA" id="ARBA00022737"/>
    </source>
</evidence>
<dbReference type="GO" id="GO:0000978">
    <property type="term" value="F:RNA polymerase II cis-regulatory region sequence-specific DNA binding"/>
    <property type="evidence" value="ECO:0007669"/>
    <property type="project" value="TreeGrafter"/>
</dbReference>
<reference evidence="10" key="1">
    <citation type="submission" date="2021-05" db="EMBL/GenBank/DDBJ databases">
        <title>A free-living protist that lacks canonical eukaryotic 1 DNA replication and segregation systems.</title>
        <authorList>
            <person name="Salas-Leiva D.E."/>
            <person name="Tromer E.C."/>
            <person name="Curtis B.A."/>
            <person name="Jerlstrom-Hultqvist J."/>
            <person name="Kolisko M."/>
            <person name="Yi Z."/>
            <person name="Salas-Leiva J.S."/>
            <person name="Gallot-Lavallee L."/>
            <person name="Kops G.J.P.L."/>
            <person name="Archibald J.M."/>
            <person name="Simpson A.G.B."/>
            <person name="Roger A.J."/>
        </authorList>
    </citation>
    <scope>NUCLEOTIDE SEQUENCE</scope>
    <source>
        <strain evidence="10">BICM</strain>
    </source>
</reference>
<organism evidence="10 11">
    <name type="scientific">Carpediemonas membranifera</name>
    <dbReference type="NCBI Taxonomy" id="201153"/>
    <lineage>
        <taxon>Eukaryota</taxon>
        <taxon>Metamonada</taxon>
        <taxon>Carpediemonas-like organisms</taxon>
        <taxon>Carpediemonas</taxon>
    </lineage>
</organism>
<evidence type="ECO:0000256" key="6">
    <source>
        <dbReference type="ARBA" id="ARBA00023242"/>
    </source>
</evidence>
<comment type="caution">
    <text evidence="10">The sequence shown here is derived from an EMBL/GenBank/DDBJ whole genome shotgun (WGS) entry which is preliminary data.</text>
</comment>
<dbReference type="PROSITE" id="PS00028">
    <property type="entry name" value="ZINC_FINGER_C2H2_1"/>
    <property type="match status" value="3"/>
</dbReference>
<feature type="region of interest" description="Disordered" evidence="8">
    <location>
        <begin position="1"/>
        <end position="30"/>
    </location>
</feature>
<dbReference type="GO" id="GO:0005634">
    <property type="term" value="C:nucleus"/>
    <property type="evidence" value="ECO:0007669"/>
    <property type="project" value="UniProtKB-SubCell"/>
</dbReference>
<name>A0A8J6BUD2_9EUKA</name>
<protein>
    <submittedName>
        <fullName evidence="10">Zinc-finger double domain</fullName>
    </submittedName>
</protein>
<dbReference type="FunFam" id="3.30.160.60:FF:000110">
    <property type="entry name" value="Zinc finger protein-like"/>
    <property type="match status" value="1"/>
</dbReference>
<keyword evidence="2" id="KW-0479">Metal-binding</keyword>
<dbReference type="InterPro" id="IPR036236">
    <property type="entry name" value="Znf_C2H2_sf"/>
</dbReference>
<evidence type="ECO:0000256" key="2">
    <source>
        <dbReference type="ARBA" id="ARBA00022723"/>
    </source>
</evidence>
<dbReference type="InterPro" id="IPR050329">
    <property type="entry name" value="GLI_C2H2-zinc-finger"/>
</dbReference>
<feature type="domain" description="C2H2-type" evidence="9">
    <location>
        <begin position="52"/>
        <end position="80"/>
    </location>
</feature>
<keyword evidence="3" id="KW-0677">Repeat</keyword>
<dbReference type="Proteomes" id="UP000717585">
    <property type="component" value="Unassembled WGS sequence"/>
</dbReference>
<dbReference type="OrthoDB" id="3437960at2759"/>
<dbReference type="InterPro" id="IPR013087">
    <property type="entry name" value="Znf_C2H2_type"/>
</dbReference>
<feature type="domain" description="C2H2-type" evidence="9">
    <location>
        <begin position="110"/>
        <end position="139"/>
    </location>
</feature>
<evidence type="ECO:0000256" key="8">
    <source>
        <dbReference type="SAM" id="MobiDB-lite"/>
    </source>
</evidence>
<keyword evidence="5" id="KW-0862">Zinc</keyword>
<feature type="compositionally biased region" description="Basic and acidic residues" evidence="8">
    <location>
        <begin position="1"/>
        <end position="15"/>
    </location>
</feature>
<evidence type="ECO:0000256" key="5">
    <source>
        <dbReference type="ARBA" id="ARBA00022833"/>
    </source>
</evidence>
<dbReference type="Gene3D" id="3.30.160.60">
    <property type="entry name" value="Classic Zinc Finger"/>
    <property type="match status" value="4"/>
</dbReference>
<gene>
    <name evidence="10" type="ORF">J8273_8271</name>
</gene>
<proteinExistence type="predicted"/>
<dbReference type="GO" id="GO:0000981">
    <property type="term" value="F:DNA-binding transcription factor activity, RNA polymerase II-specific"/>
    <property type="evidence" value="ECO:0007669"/>
    <property type="project" value="TreeGrafter"/>
</dbReference>
<keyword evidence="6" id="KW-0539">Nucleus</keyword>
<dbReference type="GO" id="GO:0008270">
    <property type="term" value="F:zinc ion binding"/>
    <property type="evidence" value="ECO:0007669"/>
    <property type="project" value="UniProtKB-KW"/>
</dbReference>
<dbReference type="FunFam" id="3.30.160.60:FF:000125">
    <property type="entry name" value="Putative zinc finger protein 143"/>
    <property type="match status" value="1"/>
</dbReference>
<dbReference type="Pfam" id="PF13894">
    <property type="entry name" value="zf-C2H2_4"/>
    <property type="match status" value="1"/>
</dbReference>
<dbReference type="Pfam" id="PF00096">
    <property type="entry name" value="zf-C2H2"/>
    <property type="match status" value="2"/>
</dbReference>
<sequence>MDTRMETERPFDYRNRGAGNTDLHTETELSHGETLSLGEAINAVEVDEDRRFVCEYCNSAFRQKSHLTQHIKSVHLKEKPFHCEQCQQSFALKGDLNRHIRSVHLKERPFRCDYDGCDRSFSTARHLRRHQLIHTGEKPFACPYDSCDYQSTRLCNLYGHIRRKHRDDADVLIHRAKTKYSKRKSHAPEEPYQPVKVEQVPDNPVEVVQGMWVHNPPVQQCQCQDRSECTRVRLPSSEAYGSCLLGESSGATCHLCSLAAEPLPVGTDPVPMNMEVPLPGLAMGMNAFDFNQPAVFDPPGLDSNIPMRIPSAVRLTGFDLMDGFNGYF</sequence>
<evidence type="ECO:0000256" key="1">
    <source>
        <dbReference type="ARBA" id="ARBA00004123"/>
    </source>
</evidence>
<evidence type="ECO:0000259" key="9">
    <source>
        <dbReference type="PROSITE" id="PS50157"/>
    </source>
</evidence>
<dbReference type="FunFam" id="3.30.160.60:FF:000145">
    <property type="entry name" value="Zinc finger protein 574"/>
    <property type="match status" value="1"/>
</dbReference>
<feature type="domain" description="C2H2-type" evidence="9">
    <location>
        <begin position="81"/>
        <end position="109"/>
    </location>
</feature>
<dbReference type="SUPFAM" id="SSF57667">
    <property type="entry name" value="beta-beta-alpha zinc fingers"/>
    <property type="match status" value="2"/>
</dbReference>
<evidence type="ECO:0000256" key="7">
    <source>
        <dbReference type="PROSITE-ProRule" id="PRU00042"/>
    </source>
</evidence>
<dbReference type="PANTHER" id="PTHR19818">
    <property type="entry name" value="ZINC FINGER PROTEIN ZIC AND GLI"/>
    <property type="match status" value="1"/>
</dbReference>
<dbReference type="PANTHER" id="PTHR19818:SF139">
    <property type="entry name" value="PAIR-RULE PROTEIN ODD-PAIRED"/>
    <property type="match status" value="1"/>
</dbReference>
<dbReference type="AlphaFoldDB" id="A0A8J6BUD2"/>
<evidence type="ECO:0000256" key="4">
    <source>
        <dbReference type="ARBA" id="ARBA00022771"/>
    </source>
</evidence>
<dbReference type="GO" id="GO:0045944">
    <property type="term" value="P:positive regulation of transcription by RNA polymerase II"/>
    <property type="evidence" value="ECO:0007669"/>
    <property type="project" value="UniProtKB-ARBA"/>
</dbReference>
<keyword evidence="4 7" id="KW-0863">Zinc-finger</keyword>
<comment type="subcellular location">
    <subcellularLocation>
        <location evidence="1">Nucleus</location>
    </subcellularLocation>
</comment>
<dbReference type="EMBL" id="JAHDYR010000066">
    <property type="protein sequence ID" value="KAG9390231.1"/>
    <property type="molecule type" value="Genomic_DNA"/>
</dbReference>
<dbReference type="PROSITE" id="PS50157">
    <property type="entry name" value="ZINC_FINGER_C2H2_2"/>
    <property type="match status" value="3"/>
</dbReference>
<evidence type="ECO:0000313" key="11">
    <source>
        <dbReference type="Proteomes" id="UP000717585"/>
    </source>
</evidence>
<accession>A0A8J6BUD2</accession>
<keyword evidence="11" id="KW-1185">Reference proteome</keyword>
<evidence type="ECO:0000313" key="10">
    <source>
        <dbReference type="EMBL" id="KAG9390231.1"/>
    </source>
</evidence>